<accession>A0A5N6DAX2</accession>
<dbReference type="AlphaFoldDB" id="A0A5N6DAX2"/>
<reference evidence="2 3" key="1">
    <citation type="submission" date="2019-04" db="EMBL/GenBank/DDBJ databases">
        <title>Fungal friends and foes A comparative genomics study of 23 Aspergillus species from section Flavi.</title>
        <authorList>
            <consortium name="DOE Joint Genome Institute"/>
            <person name="Kjaerbolling I."/>
            <person name="Vesth T.C."/>
            <person name="Frisvad J.C."/>
            <person name="Nybo J.L."/>
            <person name="Theobald S."/>
            <person name="Kildgaard S."/>
            <person name="Petersen T.I."/>
            <person name="Kuo A."/>
            <person name="Sato A."/>
            <person name="Lyhne E.K."/>
            <person name="Kogle M.E."/>
            <person name="Wiebenga A."/>
            <person name="Kun R.S."/>
            <person name="Lubbers R.J."/>
            <person name="Makela M.R."/>
            <person name="Barry K."/>
            <person name="Chovatia M."/>
            <person name="Clum A."/>
            <person name="Daum C."/>
            <person name="Haridas S."/>
            <person name="He G."/>
            <person name="LaButti K."/>
            <person name="Lipzen A."/>
            <person name="Mondo S."/>
            <person name="Pangilinan J."/>
            <person name="Riley R."/>
            <person name="Salamov A."/>
            <person name="Simmons B.A."/>
            <person name="Magnuson J.K."/>
            <person name="Henrissat B."/>
            <person name="Mortensen U.H."/>
            <person name="Larsen T.O."/>
            <person name="De vries R.P."/>
            <person name="Grigoriev I.V."/>
            <person name="Machida M."/>
            <person name="Baker S.E."/>
            <person name="Andersen M.R."/>
        </authorList>
    </citation>
    <scope>NUCLEOTIDE SEQUENCE [LARGE SCALE GENOMIC DNA]</scope>
    <source>
        <strain evidence="2 3">CBS 117618</strain>
    </source>
</reference>
<keyword evidence="1" id="KW-0472">Membrane</keyword>
<gene>
    <name evidence="2" type="ORF">BDV34DRAFT_200903</name>
</gene>
<name>A0A5N6DAX2_ASPPA</name>
<sequence length="90" mass="10401">LRDELGQLVGRGHYGIGIYSTFIVIFFSLSFLPLQKRIITRRRTIKGVCTDWDFKAVNSFCRGNFAKVCLGKQKSLRKFSYHKVVQVDDL</sequence>
<organism evidence="2 3">
    <name type="scientific">Aspergillus parasiticus</name>
    <dbReference type="NCBI Taxonomy" id="5067"/>
    <lineage>
        <taxon>Eukaryota</taxon>
        <taxon>Fungi</taxon>
        <taxon>Dikarya</taxon>
        <taxon>Ascomycota</taxon>
        <taxon>Pezizomycotina</taxon>
        <taxon>Eurotiomycetes</taxon>
        <taxon>Eurotiomycetidae</taxon>
        <taxon>Eurotiales</taxon>
        <taxon>Aspergillaceae</taxon>
        <taxon>Aspergillus</taxon>
        <taxon>Aspergillus subgen. Circumdati</taxon>
    </lineage>
</organism>
<keyword evidence="3" id="KW-1185">Reference proteome</keyword>
<protein>
    <submittedName>
        <fullName evidence="2">Uncharacterized protein</fullName>
    </submittedName>
</protein>
<dbReference type="EMBL" id="ML735004">
    <property type="protein sequence ID" value="KAB8202394.1"/>
    <property type="molecule type" value="Genomic_DNA"/>
</dbReference>
<feature type="transmembrane region" description="Helical" evidence="1">
    <location>
        <begin position="12"/>
        <end position="34"/>
    </location>
</feature>
<dbReference type="Proteomes" id="UP000326532">
    <property type="component" value="Unassembled WGS sequence"/>
</dbReference>
<evidence type="ECO:0000313" key="3">
    <source>
        <dbReference type="Proteomes" id="UP000326532"/>
    </source>
</evidence>
<keyword evidence="1" id="KW-1133">Transmembrane helix</keyword>
<feature type="non-terminal residue" evidence="2">
    <location>
        <position position="1"/>
    </location>
</feature>
<keyword evidence="1" id="KW-0812">Transmembrane</keyword>
<dbReference type="VEuPathDB" id="FungiDB:BDV34DRAFT_200903"/>
<evidence type="ECO:0000256" key="1">
    <source>
        <dbReference type="SAM" id="Phobius"/>
    </source>
</evidence>
<evidence type="ECO:0000313" key="2">
    <source>
        <dbReference type="EMBL" id="KAB8202394.1"/>
    </source>
</evidence>
<proteinExistence type="predicted"/>